<dbReference type="PROSITE" id="PS50090">
    <property type="entry name" value="MYB_LIKE"/>
    <property type="match status" value="2"/>
</dbReference>
<dbReference type="FunFam" id="1.10.10.60:FF:000356">
    <property type="entry name" value="MYB transcription factor"/>
    <property type="match status" value="1"/>
</dbReference>
<accession>A0A443NB94</accession>
<dbReference type="GO" id="GO:0000981">
    <property type="term" value="F:DNA-binding transcription factor activity, RNA polymerase II-specific"/>
    <property type="evidence" value="ECO:0007669"/>
    <property type="project" value="TreeGrafter"/>
</dbReference>
<dbReference type="FunFam" id="1.10.10.60:FF:000060">
    <property type="entry name" value="MYB transcription factor"/>
    <property type="match status" value="1"/>
</dbReference>
<dbReference type="InterPro" id="IPR050560">
    <property type="entry name" value="MYB_TF"/>
</dbReference>
<comment type="caution">
    <text evidence="10">The sequence shown here is derived from an EMBL/GenBank/DDBJ whole genome shotgun (WGS) entry which is preliminary data.</text>
</comment>
<evidence type="ECO:0000313" key="10">
    <source>
        <dbReference type="EMBL" id="RWR75795.1"/>
    </source>
</evidence>
<dbReference type="SMART" id="SM00717">
    <property type="entry name" value="SANT"/>
    <property type="match status" value="2"/>
</dbReference>
<dbReference type="Proteomes" id="UP000283530">
    <property type="component" value="Unassembled WGS sequence"/>
</dbReference>
<evidence type="ECO:0000256" key="3">
    <source>
        <dbReference type="ARBA" id="ARBA00023015"/>
    </source>
</evidence>
<keyword evidence="4" id="KW-0238">DNA-binding</keyword>
<dbReference type="OrthoDB" id="2143914at2759"/>
<dbReference type="STRING" id="337451.A0A443NB94"/>
<dbReference type="GO" id="GO:0005634">
    <property type="term" value="C:nucleus"/>
    <property type="evidence" value="ECO:0007669"/>
    <property type="project" value="UniProtKB-SubCell"/>
</dbReference>
<keyword evidence="2" id="KW-0677">Repeat</keyword>
<comment type="subcellular location">
    <subcellularLocation>
        <location evidence="1">Nucleus</location>
    </subcellularLocation>
</comment>
<evidence type="ECO:0000313" key="11">
    <source>
        <dbReference type="Proteomes" id="UP000283530"/>
    </source>
</evidence>
<sequence length="386" mass="43751">MNMQQLHPNLYQRASDVEGFKKYTGINFSPSSNPTFGDLISTRDSNCKSSEMGFQVLSPSLEQQQNKAWSSQCFNESRIQRADGGGEGPYGNEKNGLSLKEERENSEAEKEHENGQFKLCSRGHWRPAEDAKLKELVSLYGPQNWNLIAQKLEGRSGKSCRLRWFNQLDPRINRRAFSEEEEERLLAAHRLYGNKWALIARLFPGRTDNAVKNHWHVLMARKNREQPSNYRRRKVSSPILHKRMEMNCNNACSESTITSTRDESASTCTDLSLNSSSRILRMGLSRLSPTQQQQPYDFVLGTDEKMAPPLRSPCYDKLDDSSNSVYHADPTVAGISVDQSNLLYSNFKISASESLANRSRLNVYGVTDHGREINLPFIDFLGVGAT</sequence>
<keyword evidence="3" id="KW-0805">Transcription regulation</keyword>
<evidence type="ECO:0000256" key="2">
    <source>
        <dbReference type="ARBA" id="ARBA00022737"/>
    </source>
</evidence>
<evidence type="ECO:0000256" key="4">
    <source>
        <dbReference type="ARBA" id="ARBA00023125"/>
    </source>
</evidence>
<dbReference type="PANTHER" id="PTHR45614">
    <property type="entry name" value="MYB PROTEIN-RELATED"/>
    <property type="match status" value="1"/>
</dbReference>
<dbReference type="GO" id="GO:0000978">
    <property type="term" value="F:RNA polymerase II cis-regulatory region sequence-specific DNA binding"/>
    <property type="evidence" value="ECO:0007669"/>
    <property type="project" value="TreeGrafter"/>
</dbReference>
<dbReference type="PANTHER" id="PTHR45614:SF259">
    <property type="entry name" value="MYB DOMAIN PROTEIN 89-RELATED"/>
    <property type="match status" value="1"/>
</dbReference>
<evidence type="ECO:0000259" key="8">
    <source>
        <dbReference type="PROSITE" id="PS50090"/>
    </source>
</evidence>
<keyword evidence="6" id="KW-0539">Nucleus</keyword>
<keyword evidence="11" id="KW-1185">Reference proteome</keyword>
<dbReference type="EMBL" id="QPKB01000002">
    <property type="protein sequence ID" value="RWR75795.1"/>
    <property type="molecule type" value="Genomic_DNA"/>
</dbReference>
<keyword evidence="5" id="KW-0804">Transcription</keyword>
<reference evidence="10 11" key="1">
    <citation type="journal article" date="2019" name="Nat. Plants">
        <title>Stout camphor tree genome fills gaps in understanding of flowering plant genome evolution.</title>
        <authorList>
            <person name="Chaw S.M."/>
            <person name="Liu Y.C."/>
            <person name="Wu Y.W."/>
            <person name="Wang H.Y."/>
            <person name="Lin C.I."/>
            <person name="Wu C.S."/>
            <person name="Ke H.M."/>
            <person name="Chang L.Y."/>
            <person name="Hsu C.Y."/>
            <person name="Yang H.T."/>
            <person name="Sudianto E."/>
            <person name="Hsu M.H."/>
            <person name="Wu K.P."/>
            <person name="Wang L.N."/>
            <person name="Leebens-Mack J.H."/>
            <person name="Tsai I.J."/>
        </authorList>
    </citation>
    <scope>NUCLEOTIDE SEQUENCE [LARGE SCALE GENOMIC DNA]</scope>
    <source>
        <strain evidence="11">cv. Chaw 1501</strain>
        <tissue evidence="10">Young leaves</tissue>
    </source>
</reference>
<dbReference type="InterPro" id="IPR009057">
    <property type="entry name" value="Homeodomain-like_sf"/>
</dbReference>
<evidence type="ECO:0000256" key="1">
    <source>
        <dbReference type="ARBA" id="ARBA00004123"/>
    </source>
</evidence>
<feature type="compositionally biased region" description="Basic and acidic residues" evidence="7">
    <location>
        <begin position="99"/>
        <end position="114"/>
    </location>
</feature>
<name>A0A443NB94_9MAGN</name>
<feature type="domain" description="Myb-like" evidence="8">
    <location>
        <begin position="169"/>
        <end position="219"/>
    </location>
</feature>
<dbReference type="InterPro" id="IPR017930">
    <property type="entry name" value="Myb_dom"/>
</dbReference>
<dbReference type="Gene3D" id="1.10.10.60">
    <property type="entry name" value="Homeodomain-like"/>
    <property type="match status" value="2"/>
</dbReference>
<evidence type="ECO:0000259" key="9">
    <source>
        <dbReference type="PROSITE" id="PS51294"/>
    </source>
</evidence>
<dbReference type="CDD" id="cd00167">
    <property type="entry name" value="SANT"/>
    <property type="match status" value="2"/>
</dbReference>
<organism evidence="10 11">
    <name type="scientific">Cinnamomum micranthum f. kanehirae</name>
    <dbReference type="NCBI Taxonomy" id="337451"/>
    <lineage>
        <taxon>Eukaryota</taxon>
        <taxon>Viridiplantae</taxon>
        <taxon>Streptophyta</taxon>
        <taxon>Embryophyta</taxon>
        <taxon>Tracheophyta</taxon>
        <taxon>Spermatophyta</taxon>
        <taxon>Magnoliopsida</taxon>
        <taxon>Magnoliidae</taxon>
        <taxon>Laurales</taxon>
        <taxon>Lauraceae</taxon>
        <taxon>Cinnamomum</taxon>
    </lineage>
</organism>
<proteinExistence type="predicted"/>
<evidence type="ECO:0000256" key="5">
    <source>
        <dbReference type="ARBA" id="ARBA00023163"/>
    </source>
</evidence>
<dbReference type="InterPro" id="IPR001005">
    <property type="entry name" value="SANT/Myb"/>
</dbReference>
<evidence type="ECO:0000256" key="7">
    <source>
        <dbReference type="SAM" id="MobiDB-lite"/>
    </source>
</evidence>
<gene>
    <name evidence="10" type="ORF">CKAN_00419500</name>
</gene>
<feature type="region of interest" description="Disordered" evidence="7">
    <location>
        <begin position="80"/>
        <end position="114"/>
    </location>
</feature>
<feature type="domain" description="Myb-like" evidence="8">
    <location>
        <begin position="122"/>
        <end position="168"/>
    </location>
</feature>
<evidence type="ECO:0000256" key="6">
    <source>
        <dbReference type="ARBA" id="ARBA00023242"/>
    </source>
</evidence>
<dbReference type="Pfam" id="PF00249">
    <property type="entry name" value="Myb_DNA-binding"/>
    <property type="match status" value="2"/>
</dbReference>
<dbReference type="AlphaFoldDB" id="A0A443NB94"/>
<feature type="domain" description="HTH myb-type" evidence="9">
    <location>
        <begin position="169"/>
        <end position="223"/>
    </location>
</feature>
<dbReference type="SUPFAM" id="SSF46689">
    <property type="entry name" value="Homeodomain-like"/>
    <property type="match status" value="1"/>
</dbReference>
<feature type="domain" description="HTH myb-type" evidence="9">
    <location>
        <begin position="122"/>
        <end position="168"/>
    </location>
</feature>
<protein>
    <submittedName>
        <fullName evidence="10">SANT/Myb domain-containing protein</fullName>
    </submittedName>
</protein>
<dbReference type="PROSITE" id="PS51294">
    <property type="entry name" value="HTH_MYB"/>
    <property type="match status" value="2"/>
</dbReference>